<dbReference type="Gene3D" id="3.40.50.2300">
    <property type="match status" value="1"/>
</dbReference>
<dbReference type="Pfam" id="PF00072">
    <property type="entry name" value="Response_reg"/>
    <property type="match status" value="1"/>
</dbReference>
<evidence type="ECO:0000256" key="1">
    <source>
        <dbReference type="ARBA" id="ARBA00023012"/>
    </source>
</evidence>
<dbReference type="Pfam" id="PF04397">
    <property type="entry name" value="LytTR"/>
    <property type="match status" value="1"/>
</dbReference>
<dbReference type="Gene3D" id="2.40.50.40">
    <property type="match status" value="1"/>
</dbReference>
<dbReference type="PROSITE" id="PS50110">
    <property type="entry name" value="RESPONSE_REGULATORY"/>
    <property type="match status" value="1"/>
</dbReference>
<keyword evidence="6" id="KW-1185">Reference proteome</keyword>
<dbReference type="SMART" id="SM00850">
    <property type="entry name" value="LytTR"/>
    <property type="match status" value="1"/>
</dbReference>
<dbReference type="CDD" id="cd17532">
    <property type="entry name" value="REC_LytTR_AlgR-like"/>
    <property type="match status" value="1"/>
</dbReference>
<reference evidence="6" key="1">
    <citation type="journal article" date="2019" name="Int. J. Syst. Evol. Microbiol.">
        <title>The Global Catalogue of Microorganisms (GCM) 10K type strain sequencing project: providing services to taxonomists for standard genome sequencing and annotation.</title>
        <authorList>
            <consortium name="The Broad Institute Genomics Platform"/>
            <consortium name="The Broad Institute Genome Sequencing Center for Infectious Disease"/>
            <person name="Wu L."/>
            <person name="Ma J."/>
        </authorList>
    </citation>
    <scope>NUCLEOTIDE SEQUENCE [LARGE SCALE GENOMIC DNA]</scope>
    <source>
        <strain evidence="6">KCTC 62784</strain>
    </source>
</reference>
<evidence type="ECO:0000313" key="5">
    <source>
        <dbReference type="EMBL" id="MFC3023927.1"/>
    </source>
</evidence>
<feature type="domain" description="HTH LytTR-type" evidence="4">
    <location>
        <begin position="157"/>
        <end position="244"/>
    </location>
</feature>
<name>A0ABV7C7C7_9VIBR</name>
<keyword evidence="1" id="KW-0902">Two-component regulatory system</keyword>
<dbReference type="EMBL" id="JBHRSE010000057">
    <property type="protein sequence ID" value="MFC3023927.1"/>
    <property type="molecule type" value="Genomic_DNA"/>
</dbReference>
<dbReference type="InterPro" id="IPR011006">
    <property type="entry name" value="CheY-like_superfamily"/>
</dbReference>
<evidence type="ECO:0000256" key="2">
    <source>
        <dbReference type="PROSITE-ProRule" id="PRU00169"/>
    </source>
</evidence>
<dbReference type="PANTHER" id="PTHR37299:SF1">
    <property type="entry name" value="STAGE 0 SPORULATION PROTEIN A HOMOLOG"/>
    <property type="match status" value="1"/>
</dbReference>
<organism evidence="5 6">
    <name type="scientific">Vibrio zhugei</name>
    <dbReference type="NCBI Taxonomy" id="2479546"/>
    <lineage>
        <taxon>Bacteria</taxon>
        <taxon>Pseudomonadati</taxon>
        <taxon>Pseudomonadota</taxon>
        <taxon>Gammaproteobacteria</taxon>
        <taxon>Vibrionales</taxon>
        <taxon>Vibrionaceae</taxon>
        <taxon>Vibrio</taxon>
    </lineage>
</organism>
<feature type="modified residue" description="4-aspartylphosphate" evidence="2">
    <location>
        <position position="54"/>
    </location>
</feature>
<proteinExistence type="predicted"/>
<dbReference type="PANTHER" id="PTHR37299">
    <property type="entry name" value="TRANSCRIPTIONAL REGULATOR-RELATED"/>
    <property type="match status" value="1"/>
</dbReference>
<evidence type="ECO:0000313" key="6">
    <source>
        <dbReference type="Proteomes" id="UP001595384"/>
    </source>
</evidence>
<dbReference type="Proteomes" id="UP001595384">
    <property type="component" value="Unassembled WGS sequence"/>
</dbReference>
<dbReference type="SMART" id="SM00448">
    <property type="entry name" value="REC"/>
    <property type="match status" value="1"/>
</dbReference>
<evidence type="ECO:0000259" key="4">
    <source>
        <dbReference type="PROSITE" id="PS50930"/>
    </source>
</evidence>
<dbReference type="SUPFAM" id="SSF52172">
    <property type="entry name" value="CheY-like"/>
    <property type="match status" value="1"/>
</dbReference>
<dbReference type="InterPro" id="IPR046947">
    <property type="entry name" value="LytR-like"/>
</dbReference>
<gene>
    <name evidence="5" type="ORF">ACFODT_08825</name>
</gene>
<sequence>MLRAIIVEDEYLAREELCYLVKTYSDIDVVTSFADGLEAFKYLQQNQVDVVFLDINIPSIDGMLLARNIHQSAQPPLIVFTTAYKEFAVDAFELEAFDYLLKPINEARVKRLLSKLEETASANPTSPTSEVPAAKPTTINLMHESRIRVTGVEQVRYAVAHEKTTRVYTADGEFCVPYPISELMEKLPQPPFFRSHRSYCVNVTCIEEIIPWMNSTYMLKLIDSDEKIPVSRSNLKAFRALMNL</sequence>
<feature type="domain" description="Response regulatory" evidence="3">
    <location>
        <begin position="3"/>
        <end position="117"/>
    </location>
</feature>
<evidence type="ECO:0000259" key="3">
    <source>
        <dbReference type="PROSITE" id="PS50110"/>
    </source>
</evidence>
<keyword evidence="2" id="KW-0597">Phosphoprotein</keyword>
<dbReference type="InterPro" id="IPR007492">
    <property type="entry name" value="LytTR_DNA-bd_dom"/>
</dbReference>
<dbReference type="Gene3D" id="2.20.25.10">
    <property type="match status" value="1"/>
</dbReference>
<dbReference type="PROSITE" id="PS50930">
    <property type="entry name" value="HTH_LYTTR"/>
    <property type="match status" value="1"/>
</dbReference>
<dbReference type="RefSeq" id="WP_123014559.1">
    <property type="nucleotide sequence ID" value="NZ_AP024912.1"/>
</dbReference>
<accession>A0ABV7C7C7</accession>
<protein>
    <submittedName>
        <fullName evidence="5">LytR/AlgR family response regulator transcription factor</fullName>
    </submittedName>
</protein>
<comment type="caution">
    <text evidence="5">The sequence shown here is derived from an EMBL/GenBank/DDBJ whole genome shotgun (WGS) entry which is preliminary data.</text>
</comment>
<dbReference type="InterPro" id="IPR001789">
    <property type="entry name" value="Sig_transdc_resp-reg_receiver"/>
</dbReference>